<dbReference type="Pfam" id="PF19114">
    <property type="entry name" value="EsV_1_7_cys"/>
    <property type="match status" value="2"/>
</dbReference>
<dbReference type="Proteomes" id="UP000011087">
    <property type="component" value="Unassembled WGS sequence"/>
</dbReference>
<organism evidence="1">
    <name type="scientific">Guillardia theta (strain CCMP2712)</name>
    <name type="common">Cryptophyte</name>
    <dbReference type="NCBI Taxonomy" id="905079"/>
    <lineage>
        <taxon>Eukaryota</taxon>
        <taxon>Cryptophyceae</taxon>
        <taxon>Pyrenomonadales</taxon>
        <taxon>Geminigeraceae</taxon>
        <taxon>Guillardia</taxon>
    </lineage>
</organism>
<dbReference type="AlphaFoldDB" id="L1IDI3"/>
<dbReference type="KEGG" id="gtt:GUITHDRAFT_51093"/>
<dbReference type="GeneID" id="17290626"/>
<feature type="non-terminal residue" evidence="1">
    <location>
        <position position="89"/>
    </location>
</feature>
<dbReference type="InterPro" id="IPR043822">
    <property type="entry name" value="EsV_1_7_cys"/>
</dbReference>
<protein>
    <submittedName>
        <fullName evidence="1 2">Uncharacterized protein</fullName>
    </submittedName>
</protein>
<keyword evidence="3" id="KW-1185">Reference proteome</keyword>
<evidence type="ECO:0000313" key="1">
    <source>
        <dbReference type="EMBL" id="EKX33885.1"/>
    </source>
</evidence>
<evidence type="ECO:0000313" key="2">
    <source>
        <dbReference type="EnsemblProtists" id="EKX33885"/>
    </source>
</evidence>
<dbReference type="RefSeq" id="XP_005820865.1">
    <property type="nucleotide sequence ID" value="XM_005820808.1"/>
</dbReference>
<feature type="non-terminal residue" evidence="1">
    <location>
        <position position="1"/>
    </location>
</feature>
<sequence length="89" mass="9901">DMVNVRCCVPGCSSLAAFGYEGGVLQACSLHQLDGHVLLRSKRRSDHPKGRCARVGCNLTAAYGSRFTRTRRHCHLHKTDDEVSLYARK</sequence>
<reference evidence="3" key="2">
    <citation type="submission" date="2012-11" db="EMBL/GenBank/DDBJ databases">
        <authorList>
            <person name="Kuo A."/>
            <person name="Curtis B.A."/>
            <person name="Tanifuji G."/>
            <person name="Burki F."/>
            <person name="Gruber A."/>
            <person name="Irimia M."/>
            <person name="Maruyama S."/>
            <person name="Arias M.C."/>
            <person name="Ball S.G."/>
            <person name="Gile G.H."/>
            <person name="Hirakawa Y."/>
            <person name="Hopkins J.F."/>
            <person name="Rensing S.A."/>
            <person name="Schmutz J."/>
            <person name="Symeonidi A."/>
            <person name="Elias M."/>
            <person name="Eveleigh R.J."/>
            <person name="Herman E.K."/>
            <person name="Klute M.J."/>
            <person name="Nakayama T."/>
            <person name="Obornik M."/>
            <person name="Reyes-Prieto A."/>
            <person name="Armbrust E.V."/>
            <person name="Aves S.J."/>
            <person name="Beiko R.G."/>
            <person name="Coutinho P."/>
            <person name="Dacks J.B."/>
            <person name="Durnford D.G."/>
            <person name="Fast N.M."/>
            <person name="Green B.R."/>
            <person name="Grisdale C."/>
            <person name="Hempe F."/>
            <person name="Henrissat B."/>
            <person name="Hoppner M.P."/>
            <person name="Ishida K.-I."/>
            <person name="Kim E."/>
            <person name="Koreny L."/>
            <person name="Kroth P.G."/>
            <person name="Liu Y."/>
            <person name="Malik S.-B."/>
            <person name="Maier U.G."/>
            <person name="McRose D."/>
            <person name="Mock T."/>
            <person name="Neilson J.A."/>
            <person name="Onodera N.T."/>
            <person name="Poole A.M."/>
            <person name="Pritham E.J."/>
            <person name="Richards T.A."/>
            <person name="Rocap G."/>
            <person name="Roy S.W."/>
            <person name="Sarai C."/>
            <person name="Schaack S."/>
            <person name="Shirato S."/>
            <person name="Slamovits C.H."/>
            <person name="Spencer D.F."/>
            <person name="Suzuki S."/>
            <person name="Worden A.Z."/>
            <person name="Zauner S."/>
            <person name="Barry K."/>
            <person name="Bell C."/>
            <person name="Bharti A.K."/>
            <person name="Crow J.A."/>
            <person name="Grimwood J."/>
            <person name="Kramer R."/>
            <person name="Lindquist E."/>
            <person name="Lucas S."/>
            <person name="Salamov A."/>
            <person name="McFadden G.I."/>
            <person name="Lane C.E."/>
            <person name="Keeling P.J."/>
            <person name="Gray M.W."/>
            <person name="Grigoriev I.V."/>
            <person name="Archibald J.M."/>
        </authorList>
    </citation>
    <scope>NUCLEOTIDE SEQUENCE</scope>
    <source>
        <strain evidence="3">CCMP2712</strain>
    </source>
</reference>
<dbReference type="EMBL" id="JH993126">
    <property type="protein sequence ID" value="EKX33885.1"/>
    <property type="molecule type" value="Genomic_DNA"/>
</dbReference>
<gene>
    <name evidence="1" type="ORF">GUITHDRAFT_51093</name>
</gene>
<reference evidence="1 3" key="1">
    <citation type="journal article" date="2012" name="Nature">
        <title>Algal genomes reveal evolutionary mosaicism and the fate of nucleomorphs.</title>
        <authorList>
            <consortium name="DOE Joint Genome Institute"/>
            <person name="Curtis B.A."/>
            <person name="Tanifuji G."/>
            <person name="Burki F."/>
            <person name="Gruber A."/>
            <person name="Irimia M."/>
            <person name="Maruyama S."/>
            <person name="Arias M.C."/>
            <person name="Ball S.G."/>
            <person name="Gile G.H."/>
            <person name="Hirakawa Y."/>
            <person name="Hopkins J.F."/>
            <person name="Kuo A."/>
            <person name="Rensing S.A."/>
            <person name="Schmutz J."/>
            <person name="Symeonidi A."/>
            <person name="Elias M."/>
            <person name="Eveleigh R.J."/>
            <person name="Herman E.K."/>
            <person name="Klute M.J."/>
            <person name="Nakayama T."/>
            <person name="Obornik M."/>
            <person name="Reyes-Prieto A."/>
            <person name="Armbrust E.V."/>
            <person name="Aves S.J."/>
            <person name="Beiko R.G."/>
            <person name="Coutinho P."/>
            <person name="Dacks J.B."/>
            <person name="Durnford D.G."/>
            <person name="Fast N.M."/>
            <person name="Green B.R."/>
            <person name="Grisdale C.J."/>
            <person name="Hempel F."/>
            <person name="Henrissat B."/>
            <person name="Hoppner M.P."/>
            <person name="Ishida K."/>
            <person name="Kim E."/>
            <person name="Koreny L."/>
            <person name="Kroth P.G."/>
            <person name="Liu Y."/>
            <person name="Malik S.B."/>
            <person name="Maier U.G."/>
            <person name="McRose D."/>
            <person name="Mock T."/>
            <person name="Neilson J.A."/>
            <person name="Onodera N.T."/>
            <person name="Poole A.M."/>
            <person name="Pritham E.J."/>
            <person name="Richards T.A."/>
            <person name="Rocap G."/>
            <person name="Roy S.W."/>
            <person name="Sarai C."/>
            <person name="Schaack S."/>
            <person name="Shirato S."/>
            <person name="Slamovits C.H."/>
            <person name="Spencer D.F."/>
            <person name="Suzuki S."/>
            <person name="Worden A.Z."/>
            <person name="Zauner S."/>
            <person name="Barry K."/>
            <person name="Bell C."/>
            <person name="Bharti A.K."/>
            <person name="Crow J.A."/>
            <person name="Grimwood J."/>
            <person name="Kramer R."/>
            <person name="Lindquist E."/>
            <person name="Lucas S."/>
            <person name="Salamov A."/>
            <person name="McFadden G.I."/>
            <person name="Lane C.E."/>
            <person name="Keeling P.J."/>
            <person name="Gray M.W."/>
            <person name="Grigoriev I.V."/>
            <person name="Archibald J.M."/>
        </authorList>
    </citation>
    <scope>NUCLEOTIDE SEQUENCE</scope>
    <source>
        <strain evidence="1 3">CCMP2712</strain>
    </source>
</reference>
<dbReference type="EnsemblProtists" id="EKX33885">
    <property type="protein sequence ID" value="EKX33885"/>
    <property type="gene ID" value="GUITHDRAFT_51093"/>
</dbReference>
<reference evidence="2" key="3">
    <citation type="submission" date="2016-03" db="UniProtKB">
        <authorList>
            <consortium name="EnsemblProtists"/>
        </authorList>
    </citation>
    <scope>IDENTIFICATION</scope>
</reference>
<dbReference type="PaxDb" id="55529-EKX33885"/>
<name>L1IDI3_GUITC</name>
<accession>L1IDI3</accession>
<proteinExistence type="predicted"/>
<evidence type="ECO:0000313" key="3">
    <source>
        <dbReference type="Proteomes" id="UP000011087"/>
    </source>
</evidence>
<dbReference type="HOGENOM" id="CLU_2461544_0_0_1"/>
<dbReference type="OrthoDB" id="10414301at2759"/>
<dbReference type="SMART" id="SM01425">
    <property type="entry name" value="EsV_1_7"/>
    <property type="match status" value="2"/>
</dbReference>